<dbReference type="AlphaFoldDB" id="A0A0F9SVB3"/>
<evidence type="ECO:0000313" key="1">
    <source>
        <dbReference type="EMBL" id="KKN33183.1"/>
    </source>
</evidence>
<gene>
    <name evidence="1" type="ORF">LCGC14_0806330</name>
</gene>
<proteinExistence type="predicted"/>
<reference evidence="1" key="1">
    <citation type="journal article" date="2015" name="Nature">
        <title>Complex archaea that bridge the gap between prokaryotes and eukaryotes.</title>
        <authorList>
            <person name="Spang A."/>
            <person name="Saw J.H."/>
            <person name="Jorgensen S.L."/>
            <person name="Zaremba-Niedzwiedzka K."/>
            <person name="Martijn J."/>
            <person name="Lind A.E."/>
            <person name="van Eijk R."/>
            <person name="Schleper C."/>
            <person name="Guy L."/>
            <person name="Ettema T.J."/>
        </authorList>
    </citation>
    <scope>NUCLEOTIDE SEQUENCE</scope>
</reference>
<protein>
    <recommendedName>
        <fullName evidence="2">Winged helix-turn helix domain-containing protein</fullName>
    </recommendedName>
</protein>
<dbReference type="Pfam" id="PF13565">
    <property type="entry name" value="HTH_32"/>
    <property type="match status" value="1"/>
</dbReference>
<dbReference type="EMBL" id="LAZR01002197">
    <property type="protein sequence ID" value="KKN33183.1"/>
    <property type="molecule type" value="Genomic_DNA"/>
</dbReference>
<dbReference type="SUPFAM" id="SSF46689">
    <property type="entry name" value="Homeodomain-like"/>
    <property type="match status" value="1"/>
</dbReference>
<accession>A0A0F9SVB3</accession>
<comment type="caution">
    <text evidence="1">The sequence shown here is derived from an EMBL/GenBank/DDBJ whole genome shotgun (WGS) entry which is preliminary data.</text>
</comment>
<dbReference type="InterPro" id="IPR009057">
    <property type="entry name" value="Homeodomain-like_sf"/>
</dbReference>
<evidence type="ECO:0008006" key="2">
    <source>
        <dbReference type="Google" id="ProtNLM"/>
    </source>
</evidence>
<sequence length="140" mass="16564">MSKDGREIARKLRVLRHADMVGDVSKTCRYFGVGRSSFYRWRTAYRKQGEAGLVNQPPIPKWHANRTPIEIEEKVLYLRSQYHLGPMRIVWYLAHHHDIKISDATVARMLKRNGVNRLPRGTRLSNRFEPCPPFRFECWD</sequence>
<organism evidence="1">
    <name type="scientific">marine sediment metagenome</name>
    <dbReference type="NCBI Taxonomy" id="412755"/>
    <lineage>
        <taxon>unclassified sequences</taxon>
        <taxon>metagenomes</taxon>
        <taxon>ecological metagenomes</taxon>
    </lineage>
</organism>
<name>A0A0F9SVB3_9ZZZZ</name>